<dbReference type="SUPFAM" id="SSF53474">
    <property type="entry name" value="alpha/beta-Hydrolases"/>
    <property type="match status" value="1"/>
</dbReference>
<protein>
    <recommendedName>
        <fullName evidence="2">Serine hydrolase domain-containing protein</fullName>
    </recommendedName>
</protein>
<dbReference type="InterPro" id="IPR005645">
    <property type="entry name" value="FSH-like_dom"/>
</dbReference>
<comment type="caution">
    <text evidence="3">The sequence shown here is derived from an EMBL/GenBank/DDBJ whole genome shotgun (WGS) entry which is preliminary data.</text>
</comment>
<dbReference type="GO" id="GO:0005737">
    <property type="term" value="C:cytoplasm"/>
    <property type="evidence" value="ECO:0007669"/>
    <property type="project" value="TreeGrafter"/>
</dbReference>
<keyword evidence="1" id="KW-0378">Hydrolase</keyword>
<accession>A0AAD2D2C0</accession>
<name>A0AAD2D2C0_EUPCR</name>
<reference evidence="3" key="1">
    <citation type="submission" date="2023-07" db="EMBL/GenBank/DDBJ databases">
        <authorList>
            <consortium name="AG Swart"/>
            <person name="Singh M."/>
            <person name="Singh A."/>
            <person name="Seah K."/>
            <person name="Emmerich C."/>
        </authorList>
    </citation>
    <scope>NUCLEOTIDE SEQUENCE</scope>
    <source>
        <strain evidence="3">DP1</strain>
    </source>
</reference>
<dbReference type="Proteomes" id="UP001295684">
    <property type="component" value="Unassembled WGS sequence"/>
</dbReference>
<evidence type="ECO:0000313" key="3">
    <source>
        <dbReference type="EMBL" id="CAI2377422.1"/>
    </source>
</evidence>
<dbReference type="Pfam" id="PF03959">
    <property type="entry name" value="FSH1"/>
    <property type="match status" value="1"/>
</dbReference>
<dbReference type="EMBL" id="CAMPGE010019064">
    <property type="protein sequence ID" value="CAI2377422.1"/>
    <property type="molecule type" value="Genomic_DNA"/>
</dbReference>
<feature type="domain" description="Serine hydrolase" evidence="2">
    <location>
        <begin position="6"/>
        <end position="195"/>
    </location>
</feature>
<evidence type="ECO:0000256" key="1">
    <source>
        <dbReference type="ARBA" id="ARBA00022801"/>
    </source>
</evidence>
<dbReference type="GO" id="GO:0005634">
    <property type="term" value="C:nucleus"/>
    <property type="evidence" value="ECO:0007669"/>
    <property type="project" value="TreeGrafter"/>
</dbReference>
<dbReference type="PANTHER" id="PTHR48070">
    <property type="entry name" value="ESTERASE OVCA2"/>
    <property type="match status" value="1"/>
</dbReference>
<sequence>MPNLHNKLKVLCLHGFYNNKDVMKYQMAYYEYIFGEFIEFHYLDAPYDASAIFDEQIKNKFGGPFFAWVNKDTEKHNFDGLVESCEYVKEYCATHGPFDGFIGFSQGGYVIRTMLKATECGIPHCQISPRFAILIASPVQHGHVFEGKNEGDYPCPVMYIYGKADPFTYYRDLAICKKSQTTVILHEKGHNMPRFVGEVMKTFTKFLNRAYEDKFDKPMAFRVPLNRELKKKFLSLQEGNSIVPSIAKI</sequence>
<dbReference type="InterPro" id="IPR029058">
    <property type="entry name" value="AB_hydrolase_fold"/>
</dbReference>
<organism evidence="3 4">
    <name type="scientific">Euplotes crassus</name>
    <dbReference type="NCBI Taxonomy" id="5936"/>
    <lineage>
        <taxon>Eukaryota</taxon>
        <taxon>Sar</taxon>
        <taxon>Alveolata</taxon>
        <taxon>Ciliophora</taxon>
        <taxon>Intramacronucleata</taxon>
        <taxon>Spirotrichea</taxon>
        <taxon>Hypotrichia</taxon>
        <taxon>Euplotida</taxon>
        <taxon>Euplotidae</taxon>
        <taxon>Moneuplotes</taxon>
    </lineage>
</organism>
<dbReference type="InterPro" id="IPR050593">
    <property type="entry name" value="LovG"/>
</dbReference>
<gene>
    <name evidence="3" type="ORF">ECRASSUSDP1_LOCUS18808</name>
</gene>
<dbReference type="PANTHER" id="PTHR48070:SF6">
    <property type="entry name" value="ESTERASE OVCA2"/>
    <property type="match status" value="1"/>
</dbReference>
<keyword evidence="4" id="KW-1185">Reference proteome</keyword>
<evidence type="ECO:0000259" key="2">
    <source>
        <dbReference type="Pfam" id="PF03959"/>
    </source>
</evidence>
<evidence type="ECO:0000313" key="4">
    <source>
        <dbReference type="Proteomes" id="UP001295684"/>
    </source>
</evidence>
<dbReference type="Gene3D" id="3.40.50.1820">
    <property type="entry name" value="alpha/beta hydrolase"/>
    <property type="match status" value="1"/>
</dbReference>
<dbReference type="GO" id="GO:0016787">
    <property type="term" value="F:hydrolase activity"/>
    <property type="evidence" value="ECO:0007669"/>
    <property type="project" value="UniProtKB-KW"/>
</dbReference>
<proteinExistence type="predicted"/>
<dbReference type="AlphaFoldDB" id="A0AAD2D2C0"/>